<accession>A0A8S4PZ71</accession>
<dbReference type="InterPro" id="IPR043144">
    <property type="entry name" value="Mal/L-sulf/L-lact_DH-like_ah"/>
</dbReference>
<evidence type="ECO:0000313" key="3">
    <source>
        <dbReference type="EMBL" id="CAH1798084.1"/>
    </source>
</evidence>
<dbReference type="GO" id="GO:0016491">
    <property type="term" value="F:oxidoreductase activity"/>
    <property type="evidence" value="ECO:0007669"/>
    <property type="project" value="UniProtKB-KW"/>
</dbReference>
<evidence type="ECO:0000313" key="4">
    <source>
        <dbReference type="Proteomes" id="UP000749559"/>
    </source>
</evidence>
<dbReference type="InterPro" id="IPR003767">
    <property type="entry name" value="Malate/L-lactate_DH-like"/>
</dbReference>
<name>A0A8S4PZ71_OWEFU</name>
<dbReference type="PANTHER" id="PTHR11091:SF0">
    <property type="entry name" value="MALATE DEHYDROGENASE"/>
    <property type="match status" value="1"/>
</dbReference>
<dbReference type="PANTHER" id="PTHR11091">
    <property type="entry name" value="OXIDOREDUCTASE-RELATED"/>
    <property type="match status" value="1"/>
</dbReference>
<dbReference type="InterPro" id="IPR043143">
    <property type="entry name" value="Mal/L-sulf/L-lact_DH-like_NADP"/>
</dbReference>
<proteinExistence type="inferred from homology"/>
<comment type="similarity">
    <text evidence="1">Belongs to the LDH2/MDH2 oxidoreductase family.</text>
</comment>
<keyword evidence="4" id="KW-1185">Reference proteome</keyword>
<reference evidence="3" key="1">
    <citation type="submission" date="2022-03" db="EMBL/GenBank/DDBJ databases">
        <authorList>
            <person name="Martin C."/>
        </authorList>
    </citation>
    <scope>NUCLEOTIDE SEQUENCE</scope>
</reference>
<evidence type="ECO:0000256" key="1">
    <source>
        <dbReference type="ARBA" id="ARBA00006056"/>
    </source>
</evidence>
<dbReference type="Gene3D" id="1.10.1530.10">
    <property type="match status" value="1"/>
</dbReference>
<protein>
    <recommendedName>
        <fullName evidence="5">Malate dehydrogenase</fullName>
    </recommendedName>
</protein>
<dbReference type="Pfam" id="PF02615">
    <property type="entry name" value="Ldh_2"/>
    <property type="match status" value="1"/>
</dbReference>
<evidence type="ECO:0008006" key="5">
    <source>
        <dbReference type="Google" id="ProtNLM"/>
    </source>
</evidence>
<organism evidence="3 4">
    <name type="scientific">Owenia fusiformis</name>
    <name type="common">Polychaete worm</name>
    <dbReference type="NCBI Taxonomy" id="6347"/>
    <lineage>
        <taxon>Eukaryota</taxon>
        <taxon>Metazoa</taxon>
        <taxon>Spiralia</taxon>
        <taxon>Lophotrochozoa</taxon>
        <taxon>Annelida</taxon>
        <taxon>Polychaeta</taxon>
        <taxon>Sedentaria</taxon>
        <taxon>Canalipalpata</taxon>
        <taxon>Sabellida</taxon>
        <taxon>Oweniida</taxon>
        <taxon>Oweniidae</taxon>
        <taxon>Owenia</taxon>
    </lineage>
</organism>
<dbReference type="Gene3D" id="3.30.1370.60">
    <property type="entry name" value="Hypothetical oxidoreductase yiak, domain 2"/>
    <property type="match status" value="1"/>
</dbReference>
<comment type="caution">
    <text evidence="3">The sequence shown here is derived from an EMBL/GenBank/DDBJ whole genome shotgun (WGS) entry which is preliminary data.</text>
</comment>
<dbReference type="OrthoDB" id="7881616at2759"/>
<dbReference type="AlphaFoldDB" id="A0A8S4PZ71"/>
<dbReference type="Proteomes" id="UP000749559">
    <property type="component" value="Unassembled WGS sequence"/>
</dbReference>
<dbReference type="InterPro" id="IPR036111">
    <property type="entry name" value="Mal/L-sulfo/L-lacto_DH-like_sf"/>
</dbReference>
<dbReference type="EMBL" id="CAIIXF020000010">
    <property type="protein sequence ID" value="CAH1798084.1"/>
    <property type="molecule type" value="Genomic_DNA"/>
</dbReference>
<gene>
    <name evidence="3" type="ORF">OFUS_LOCUS22265</name>
</gene>
<sequence length="401" mass="43230">MGSICRRIFRFKYLDMNNINGLINSTLNSNKLFSKMANNDQEPAPVFVKKDEVHAFVVRCMVAVGAKKEHAVSLSDLLVSADYRGHFSHGLNRLAMYINDIKGGTTVGNKEPTIEKETVATAFVNGNNILGPVVGKFCIELAIKKAKDVGIGWVCAKGSNHFGIAGWYSIRAVEEGMVGMAYTSTSPNVVPTRALVPALGTNPISVAAPANNDDSFVLDMATSTVALGKIELAKRKETSMPNGWGVDKEGQESNDPGAVLDGGGQMPLGGSEICGGYKGYGLAMMVELFCGILSGSSFGPNIRKWNTVHQTEEANLGQCFVAINPAMFADGFTDRMSTLNDQMRDLQPIEGETEVLVPGDPERKHMQLCDSEGGIPYHPNQIKYATELAQSLSVEDLKTNQ</sequence>
<evidence type="ECO:0000256" key="2">
    <source>
        <dbReference type="ARBA" id="ARBA00023002"/>
    </source>
</evidence>
<dbReference type="SUPFAM" id="SSF89733">
    <property type="entry name" value="L-sulfolactate dehydrogenase-like"/>
    <property type="match status" value="1"/>
</dbReference>
<keyword evidence="2" id="KW-0560">Oxidoreductase</keyword>